<dbReference type="Proteomes" id="UP000695562">
    <property type="component" value="Unassembled WGS sequence"/>
</dbReference>
<accession>A0A8J4PNT6</accession>
<sequence length="187" mass="20763">IQLKPIDPTQNSLFTSLSKFTNKNVNVFINGYGQYFDHTSNETPFPIGSDYFYSQVDNSIIGQQTNSTNTLGKVLSKKILGKLKTTSRGDNEKVVVKENNVVTKSQEVSKMEPPIPAVAVVKNTPITLEPVKPVVVMENIIPVNQTKSELKKSIFDKVSIFEKLTKESKQTIPTKPVAPKRSLSQLP</sequence>
<feature type="non-terminal residue" evidence="1">
    <location>
        <position position="1"/>
    </location>
</feature>
<proteinExistence type="predicted"/>
<comment type="caution">
    <text evidence="1">The sequence shown here is derived from an EMBL/GenBank/DDBJ whole genome shotgun (WGS) entry which is preliminary data.</text>
</comment>
<reference evidence="1" key="1">
    <citation type="submission" date="2020-01" db="EMBL/GenBank/DDBJ databases">
        <title>Development of genomics and gene disruption for Polysphondylium violaceum indicates a role for the polyketide synthase stlB in stalk morphogenesis.</title>
        <authorList>
            <person name="Narita B."/>
            <person name="Kawabe Y."/>
            <person name="Kin K."/>
            <person name="Saito T."/>
            <person name="Gibbs R."/>
            <person name="Kuspa A."/>
            <person name="Muzny D."/>
            <person name="Queller D."/>
            <person name="Richards S."/>
            <person name="Strassman J."/>
            <person name="Sucgang R."/>
            <person name="Worley K."/>
            <person name="Schaap P."/>
        </authorList>
    </citation>
    <scope>NUCLEOTIDE SEQUENCE</scope>
    <source>
        <strain evidence="1">QSvi11</strain>
    </source>
</reference>
<evidence type="ECO:0000313" key="2">
    <source>
        <dbReference type="Proteomes" id="UP000695562"/>
    </source>
</evidence>
<keyword evidence="2" id="KW-1185">Reference proteome</keyword>
<dbReference type="AlphaFoldDB" id="A0A8J4PNT6"/>
<dbReference type="EMBL" id="AJWJ01000437">
    <property type="protein sequence ID" value="KAF2070878.1"/>
    <property type="molecule type" value="Genomic_DNA"/>
</dbReference>
<name>A0A8J4PNT6_9MYCE</name>
<evidence type="ECO:0000313" key="1">
    <source>
        <dbReference type="EMBL" id="KAF2070878.1"/>
    </source>
</evidence>
<organism evidence="1 2">
    <name type="scientific">Polysphondylium violaceum</name>
    <dbReference type="NCBI Taxonomy" id="133409"/>
    <lineage>
        <taxon>Eukaryota</taxon>
        <taxon>Amoebozoa</taxon>
        <taxon>Evosea</taxon>
        <taxon>Eumycetozoa</taxon>
        <taxon>Dictyostelia</taxon>
        <taxon>Dictyosteliales</taxon>
        <taxon>Dictyosteliaceae</taxon>
        <taxon>Polysphondylium</taxon>
    </lineage>
</organism>
<protein>
    <submittedName>
        <fullName evidence="1">Uncharacterized protein</fullName>
    </submittedName>
</protein>
<gene>
    <name evidence="1" type="ORF">CYY_007814</name>
</gene>